<reference evidence="1 2" key="1">
    <citation type="journal article" date="2022" name="G3 (Bethesda)">
        <title>Whole-genome sequence and methylome profiling of the almond [Prunus dulcis (Mill.) D.A. Webb] cultivar 'Nonpareil'.</title>
        <authorList>
            <person name="D'Amico-Willman K.M."/>
            <person name="Ouma W.Z."/>
            <person name="Meulia T."/>
            <person name="Sideli G.M."/>
            <person name="Gradziel T.M."/>
            <person name="Fresnedo-Ramirez J."/>
        </authorList>
    </citation>
    <scope>NUCLEOTIDE SEQUENCE [LARGE SCALE GENOMIC DNA]</scope>
    <source>
        <strain evidence="1">Clone GOH B32 T37-40</strain>
    </source>
</reference>
<dbReference type="Proteomes" id="UP001054821">
    <property type="component" value="Chromosome 1"/>
</dbReference>
<proteinExistence type="predicted"/>
<dbReference type="AlphaFoldDB" id="A0AAD4ZTP6"/>
<sequence length="77" mass="8472">MIKVVSHPNHHRTMVFPNFNEPVPAENPAGEALRASTSCRASEGRYDSLPKLIVNIDGNYFSPGKGLDDGTHGFHLR</sequence>
<keyword evidence="2" id="KW-1185">Reference proteome</keyword>
<evidence type="ECO:0000313" key="1">
    <source>
        <dbReference type="EMBL" id="KAI5354100.1"/>
    </source>
</evidence>
<name>A0AAD4ZTP6_PRUDU</name>
<protein>
    <submittedName>
        <fullName evidence="1">Uncharacterized protein</fullName>
    </submittedName>
</protein>
<organism evidence="1 2">
    <name type="scientific">Prunus dulcis</name>
    <name type="common">Almond</name>
    <name type="synonym">Amygdalus dulcis</name>
    <dbReference type="NCBI Taxonomy" id="3755"/>
    <lineage>
        <taxon>Eukaryota</taxon>
        <taxon>Viridiplantae</taxon>
        <taxon>Streptophyta</taxon>
        <taxon>Embryophyta</taxon>
        <taxon>Tracheophyta</taxon>
        <taxon>Spermatophyta</taxon>
        <taxon>Magnoliopsida</taxon>
        <taxon>eudicotyledons</taxon>
        <taxon>Gunneridae</taxon>
        <taxon>Pentapetalae</taxon>
        <taxon>rosids</taxon>
        <taxon>fabids</taxon>
        <taxon>Rosales</taxon>
        <taxon>Rosaceae</taxon>
        <taxon>Amygdaloideae</taxon>
        <taxon>Amygdaleae</taxon>
        <taxon>Prunus</taxon>
    </lineage>
</organism>
<evidence type="ECO:0000313" key="2">
    <source>
        <dbReference type="Proteomes" id="UP001054821"/>
    </source>
</evidence>
<dbReference type="EMBL" id="JAJFAZ020000001">
    <property type="protein sequence ID" value="KAI5354100.1"/>
    <property type="molecule type" value="Genomic_DNA"/>
</dbReference>
<gene>
    <name evidence="1" type="ORF">L3X38_006995</name>
</gene>
<accession>A0AAD4ZTP6</accession>
<comment type="caution">
    <text evidence="1">The sequence shown here is derived from an EMBL/GenBank/DDBJ whole genome shotgun (WGS) entry which is preliminary data.</text>
</comment>